<dbReference type="FunFam" id="2.40.420.20:FF:000001">
    <property type="entry name" value="Efflux RND transporter periplasmic adaptor subunit"/>
    <property type="match status" value="1"/>
</dbReference>
<dbReference type="Gene3D" id="2.40.50.100">
    <property type="match status" value="1"/>
</dbReference>
<evidence type="ECO:0000259" key="8">
    <source>
        <dbReference type="Pfam" id="PF25967"/>
    </source>
</evidence>
<dbReference type="RefSeq" id="WP_173534203.1">
    <property type="nucleotide sequence ID" value="NZ_CP054143.1"/>
</dbReference>
<dbReference type="Proteomes" id="UP000504844">
    <property type="component" value="Chromosome"/>
</dbReference>
<sequence>MQNTTTTFRRISISLLIVSALAACDKAPEKKERPPAPVSVIEAKPSDVPLTKEMVGETAGYRDVDVRARVSGILLKRTYVEGQPVQAGQVLFEIDPEPYKAELDQAQGILSQEVAKLEKARADRDRIVPLFKENAVSRKDYDDANAAYNAAVASNSAAQARVRQAELNLGYTKVTAPISGTTSKLVQSEGSLITATGDSGKLTTISQLDPLYVNFSYSEQDKQELNAAQHSGSVELKPSKEVFAKLKLADGSQYNEVGKINFSDNRVDPKTGTIRARAIFNNPKGELLPGQFVRVTLDLGTRRNAILVPERAVMQSQADHIVMTVDKDNKVVPKPVTLGSVYQGQVVINSGLKSGDKVIVEGQMKAPPGSIVKPIPASSPATASK</sequence>
<keyword evidence="4" id="KW-0732">Signal</keyword>
<feature type="domain" description="Multidrug resistance protein MdtA-like C-terminal permuted SH3" evidence="8">
    <location>
        <begin position="304"/>
        <end position="362"/>
    </location>
</feature>
<name>A0A6M8SQZ6_9NEIS</name>
<dbReference type="GO" id="GO:0022857">
    <property type="term" value="F:transmembrane transporter activity"/>
    <property type="evidence" value="ECO:0007669"/>
    <property type="project" value="InterPro"/>
</dbReference>
<dbReference type="PANTHER" id="PTHR30158">
    <property type="entry name" value="ACRA/E-RELATED COMPONENT OF DRUG EFFLUX TRANSPORTER"/>
    <property type="match status" value="1"/>
</dbReference>
<dbReference type="Pfam" id="PF25917">
    <property type="entry name" value="BSH_RND"/>
    <property type="match status" value="1"/>
</dbReference>
<feature type="domain" description="Multidrug resistance protein MdtA-like barrel-sandwich hybrid" evidence="6">
    <location>
        <begin position="62"/>
        <end position="199"/>
    </location>
</feature>
<comment type="subcellular location">
    <subcellularLocation>
        <location evidence="1">Cell envelope</location>
    </subcellularLocation>
</comment>
<proteinExistence type="inferred from homology"/>
<feature type="region of interest" description="Disordered" evidence="3">
    <location>
        <begin position="366"/>
        <end position="385"/>
    </location>
</feature>
<accession>A0A6M8SQZ6</accession>
<evidence type="ECO:0000256" key="2">
    <source>
        <dbReference type="ARBA" id="ARBA00009477"/>
    </source>
</evidence>
<comment type="similarity">
    <text evidence="2">Belongs to the membrane fusion protein (MFP) (TC 8.A.1) family.</text>
</comment>
<evidence type="ECO:0000313" key="9">
    <source>
        <dbReference type="EMBL" id="QKJ67702.1"/>
    </source>
</evidence>
<dbReference type="EMBL" id="CP054143">
    <property type="protein sequence ID" value="QKJ67702.1"/>
    <property type="molecule type" value="Genomic_DNA"/>
</dbReference>
<dbReference type="InterPro" id="IPR058626">
    <property type="entry name" value="MdtA-like_b-barrel"/>
</dbReference>
<feature type="domain" description="Multidrug resistance protein MdtA-like alpha-helical hairpin" evidence="5">
    <location>
        <begin position="102"/>
        <end position="172"/>
    </location>
</feature>
<organism evidence="9 10">
    <name type="scientific">Deefgea piscis</name>
    <dbReference type="NCBI Taxonomy" id="2739061"/>
    <lineage>
        <taxon>Bacteria</taxon>
        <taxon>Pseudomonadati</taxon>
        <taxon>Pseudomonadota</taxon>
        <taxon>Betaproteobacteria</taxon>
        <taxon>Neisseriales</taxon>
        <taxon>Chitinibacteraceae</taxon>
        <taxon>Deefgea</taxon>
    </lineage>
</organism>
<dbReference type="Pfam" id="PF25876">
    <property type="entry name" value="HH_MFP_RND"/>
    <property type="match status" value="1"/>
</dbReference>
<evidence type="ECO:0000256" key="4">
    <source>
        <dbReference type="SAM" id="SignalP"/>
    </source>
</evidence>
<dbReference type="NCBIfam" id="TIGR01730">
    <property type="entry name" value="RND_mfp"/>
    <property type="match status" value="1"/>
</dbReference>
<protein>
    <submittedName>
        <fullName evidence="9">Efflux RND transporter periplasmic adaptor subunit</fullName>
    </submittedName>
</protein>
<dbReference type="GO" id="GO:0046677">
    <property type="term" value="P:response to antibiotic"/>
    <property type="evidence" value="ECO:0007669"/>
    <property type="project" value="TreeGrafter"/>
</dbReference>
<dbReference type="Pfam" id="PF25967">
    <property type="entry name" value="RND-MFP_C"/>
    <property type="match status" value="1"/>
</dbReference>
<dbReference type="Gene3D" id="1.10.287.470">
    <property type="entry name" value="Helix hairpin bin"/>
    <property type="match status" value="1"/>
</dbReference>
<evidence type="ECO:0000256" key="1">
    <source>
        <dbReference type="ARBA" id="ARBA00004196"/>
    </source>
</evidence>
<evidence type="ECO:0000259" key="5">
    <source>
        <dbReference type="Pfam" id="PF25876"/>
    </source>
</evidence>
<reference evidence="9 10" key="1">
    <citation type="submission" date="2020-05" db="EMBL/GenBank/DDBJ databases">
        <title>Complete genome sequence of Deefgea sp. D17.</title>
        <authorList>
            <person name="Bae J.-W."/>
            <person name="Han J.E."/>
        </authorList>
    </citation>
    <scope>NUCLEOTIDE SEQUENCE [LARGE SCALE GENOMIC DNA]</scope>
    <source>
        <strain evidence="9 10">D17</strain>
    </source>
</reference>
<dbReference type="InterPro" id="IPR058627">
    <property type="entry name" value="MdtA-like_C"/>
</dbReference>
<dbReference type="AlphaFoldDB" id="A0A6M8SQZ6"/>
<dbReference type="InterPro" id="IPR006143">
    <property type="entry name" value="RND_pump_MFP"/>
</dbReference>
<feature type="chain" id="PRO_5026691349" evidence="4">
    <location>
        <begin position="23"/>
        <end position="385"/>
    </location>
</feature>
<dbReference type="KEGG" id="dee:HQN60_13800"/>
<gene>
    <name evidence="9" type="ORF">HQN60_13800</name>
</gene>
<dbReference type="Gene3D" id="2.40.420.20">
    <property type="match status" value="1"/>
</dbReference>
<dbReference type="InterPro" id="IPR058624">
    <property type="entry name" value="MdtA-like_HH"/>
</dbReference>
<evidence type="ECO:0000256" key="3">
    <source>
        <dbReference type="SAM" id="MobiDB-lite"/>
    </source>
</evidence>
<evidence type="ECO:0000259" key="6">
    <source>
        <dbReference type="Pfam" id="PF25917"/>
    </source>
</evidence>
<evidence type="ECO:0000313" key="10">
    <source>
        <dbReference type="Proteomes" id="UP000504844"/>
    </source>
</evidence>
<dbReference type="InterPro" id="IPR058625">
    <property type="entry name" value="MdtA-like_BSH"/>
</dbReference>
<dbReference type="GO" id="GO:0005886">
    <property type="term" value="C:plasma membrane"/>
    <property type="evidence" value="ECO:0007669"/>
    <property type="project" value="TreeGrafter"/>
</dbReference>
<dbReference type="SUPFAM" id="SSF111369">
    <property type="entry name" value="HlyD-like secretion proteins"/>
    <property type="match status" value="1"/>
</dbReference>
<dbReference type="GO" id="GO:0030313">
    <property type="term" value="C:cell envelope"/>
    <property type="evidence" value="ECO:0007669"/>
    <property type="project" value="UniProtKB-SubCell"/>
</dbReference>
<evidence type="ECO:0000259" key="7">
    <source>
        <dbReference type="Pfam" id="PF25944"/>
    </source>
</evidence>
<keyword evidence="10" id="KW-1185">Reference proteome</keyword>
<dbReference type="Pfam" id="PF25944">
    <property type="entry name" value="Beta-barrel_RND"/>
    <property type="match status" value="1"/>
</dbReference>
<feature type="domain" description="Multidrug resistance protein MdtA-like beta-barrel" evidence="7">
    <location>
        <begin position="210"/>
        <end position="301"/>
    </location>
</feature>
<dbReference type="Gene3D" id="2.40.30.170">
    <property type="match status" value="1"/>
</dbReference>
<feature type="signal peptide" evidence="4">
    <location>
        <begin position="1"/>
        <end position="22"/>
    </location>
</feature>